<evidence type="ECO:0000313" key="2">
    <source>
        <dbReference type="Proteomes" id="UP000298180"/>
    </source>
</evidence>
<proteinExistence type="predicted"/>
<sequence>MFNTSVVSVPMPHAGLQAFPFPADEPEAAGSRDIAVEDLTIRCLRKATDIRDLAQLRGQIDLKAAASADPQFATREKKETSWVASSLSSSITA</sequence>
<dbReference type="EMBL" id="SMLM01000003">
    <property type="protein sequence ID" value="TFZ00930.1"/>
    <property type="molecule type" value="Genomic_DNA"/>
</dbReference>
<accession>A0A4Z0BR95</accession>
<comment type="caution">
    <text evidence="1">The sequence shown here is derived from an EMBL/GenBank/DDBJ whole genome shotgun (WGS) entry which is preliminary data.</text>
</comment>
<protein>
    <submittedName>
        <fullName evidence="1">Uncharacterized protein</fullName>
    </submittedName>
</protein>
<dbReference type="OrthoDB" id="8913295at2"/>
<dbReference type="RefSeq" id="WP_135265268.1">
    <property type="nucleotide sequence ID" value="NZ_SMLM01000003.1"/>
</dbReference>
<gene>
    <name evidence="1" type="ORF">EZ313_21095</name>
</gene>
<reference evidence="1 2" key="1">
    <citation type="submission" date="2019-03" db="EMBL/GenBank/DDBJ databases">
        <title>Ramlibacter henchirensis DSM 14656, whole genome shotgun sequence.</title>
        <authorList>
            <person name="Zhang X."/>
            <person name="Feng G."/>
            <person name="Zhu H."/>
        </authorList>
    </citation>
    <scope>NUCLEOTIDE SEQUENCE [LARGE SCALE GENOMIC DNA]</scope>
    <source>
        <strain evidence="1 2">DSM 14656</strain>
    </source>
</reference>
<dbReference type="AlphaFoldDB" id="A0A4Z0BR95"/>
<evidence type="ECO:0000313" key="1">
    <source>
        <dbReference type="EMBL" id="TFZ00930.1"/>
    </source>
</evidence>
<dbReference type="Proteomes" id="UP000298180">
    <property type="component" value="Unassembled WGS sequence"/>
</dbReference>
<name>A0A4Z0BR95_9BURK</name>
<keyword evidence="2" id="KW-1185">Reference proteome</keyword>
<organism evidence="1 2">
    <name type="scientific">Ramlibacter henchirensis</name>
    <dbReference type="NCBI Taxonomy" id="204072"/>
    <lineage>
        <taxon>Bacteria</taxon>
        <taxon>Pseudomonadati</taxon>
        <taxon>Pseudomonadota</taxon>
        <taxon>Betaproteobacteria</taxon>
        <taxon>Burkholderiales</taxon>
        <taxon>Comamonadaceae</taxon>
        <taxon>Ramlibacter</taxon>
    </lineage>
</organism>